<protein>
    <submittedName>
        <fullName evidence="3">SDR family oxidoreductase</fullName>
    </submittedName>
</protein>
<dbReference type="EMBL" id="SMKZ01000109">
    <property type="protein sequence ID" value="TDD94387.1"/>
    <property type="molecule type" value="Genomic_DNA"/>
</dbReference>
<dbReference type="SUPFAM" id="SSF51735">
    <property type="entry name" value="NAD(P)-binding Rossmann-fold domains"/>
    <property type="match status" value="1"/>
</dbReference>
<sequence length="279" mass="28915">MAFEGEPVVSVRDVSERSIAELTSLARRVAVVTGGAQGIGLAIARRLAEAGADIALADIDDVALGAAVAQLQSSYDRKVIGLHVDVADEDAVRHFADDTVAEFGGLHIWVNNAGIYPAVPFLELTTAQWRAVIDVNLNGAYFGAREAAARMVAAGDPGVIVNVASVAAYRANPTCGAEYISAKHAVRGLTKSLAAQLGGHGIRVLAVAPTTIETPGLQRSREEIAGAGFDAIDAHQVRPLGRDGVPDDIARVVLFCACDLSILMTGSTVLVDGGTLALL</sequence>
<dbReference type="FunFam" id="3.40.50.720:FF:000084">
    <property type="entry name" value="Short-chain dehydrogenase reductase"/>
    <property type="match status" value="1"/>
</dbReference>
<dbReference type="PANTHER" id="PTHR42760">
    <property type="entry name" value="SHORT-CHAIN DEHYDROGENASES/REDUCTASES FAMILY MEMBER"/>
    <property type="match status" value="1"/>
</dbReference>
<gene>
    <name evidence="3" type="ORF">E1269_31865</name>
</gene>
<dbReference type="InParanoid" id="A0A4V2YYU0"/>
<evidence type="ECO:0000256" key="1">
    <source>
        <dbReference type="ARBA" id="ARBA00006484"/>
    </source>
</evidence>
<dbReference type="Proteomes" id="UP000294739">
    <property type="component" value="Unassembled WGS sequence"/>
</dbReference>
<dbReference type="GO" id="GO:0016616">
    <property type="term" value="F:oxidoreductase activity, acting on the CH-OH group of donors, NAD or NADP as acceptor"/>
    <property type="evidence" value="ECO:0007669"/>
    <property type="project" value="TreeGrafter"/>
</dbReference>
<comment type="caution">
    <text evidence="3">The sequence shown here is derived from an EMBL/GenBank/DDBJ whole genome shotgun (WGS) entry which is preliminary data.</text>
</comment>
<dbReference type="InterPro" id="IPR036291">
    <property type="entry name" value="NAD(P)-bd_dom_sf"/>
</dbReference>
<dbReference type="Pfam" id="PF13561">
    <property type="entry name" value="adh_short_C2"/>
    <property type="match status" value="1"/>
</dbReference>
<evidence type="ECO:0000256" key="2">
    <source>
        <dbReference type="ARBA" id="ARBA00023002"/>
    </source>
</evidence>
<keyword evidence="4" id="KW-1185">Reference proteome</keyword>
<dbReference type="RefSeq" id="WP_131902259.1">
    <property type="nucleotide sequence ID" value="NZ_SMKZ01000109.1"/>
</dbReference>
<name>A0A4V2YYU0_9ACTN</name>
<dbReference type="OrthoDB" id="8991930at2"/>
<dbReference type="Gene3D" id="3.40.50.720">
    <property type="entry name" value="NAD(P)-binding Rossmann-like Domain"/>
    <property type="match status" value="1"/>
</dbReference>
<organism evidence="3 4">
    <name type="scientific">Jiangella asiatica</name>
    <dbReference type="NCBI Taxonomy" id="2530372"/>
    <lineage>
        <taxon>Bacteria</taxon>
        <taxon>Bacillati</taxon>
        <taxon>Actinomycetota</taxon>
        <taxon>Actinomycetes</taxon>
        <taxon>Jiangellales</taxon>
        <taxon>Jiangellaceae</taxon>
        <taxon>Jiangella</taxon>
    </lineage>
</organism>
<dbReference type="PRINTS" id="PR00081">
    <property type="entry name" value="GDHRDH"/>
</dbReference>
<reference evidence="3 4" key="1">
    <citation type="submission" date="2019-03" db="EMBL/GenBank/DDBJ databases">
        <title>Draft genome sequences of novel Actinobacteria.</title>
        <authorList>
            <person name="Sahin N."/>
            <person name="Ay H."/>
            <person name="Saygin H."/>
        </authorList>
    </citation>
    <scope>NUCLEOTIDE SEQUENCE [LARGE SCALE GENOMIC DNA]</scope>
    <source>
        <strain evidence="3 4">5K138</strain>
    </source>
</reference>
<accession>A0A4V2YYU0</accession>
<dbReference type="PRINTS" id="PR00080">
    <property type="entry name" value="SDRFAMILY"/>
</dbReference>
<dbReference type="InterPro" id="IPR002347">
    <property type="entry name" value="SDR_fam"/>
</dbReference>
<dbReference type="CDD" id="cd05233">
    <property type="entry name" value="SDR_c"/>
    <property type="match status" value="1"/>
</dbReference>
<comment type="similarity">
    <text evidence="1">Belongs to the short-chain dehydrogenases/reductases (SDR) family.</text>
</comment>
<keyword evidence="2" id="KW-0560">Oxidoreductase</keyword>
<evidence type="ECO:0000313" key="3">
    <source>
        <dbReference type="EMBL" id="TDD94387.1"/>
    </source>
</evidence>
<proteinExistence type="inferred from homology"/>
<evidence type="ECO:0000313" key="4">
    <source>
        <dbReference type="Proteomes" id="UP000294739"/>
    </source>
</evidence>
<dbReference type="AlphaFoldDB" id="A0A4V2YYU0"/>